<dbReference type="OrthoDB" id="2449187at2759"/>
<feature type="region of interest" description="Disordered" evidence="1">
    <location>
        <begin position="267"/>
        <end position="287"/>
    </location>
</feature>
<feature type="region of interest" description="Disordered" evidence="1">
    <location>
        <begin position="1"/>
        <end position="25"/>
    </location>
</feature>
<feature type="region of interest" description="Disordered" evidence="1">
    <location>
        <begin position="672"/>
        <end position="698"/>
    </location>
</feature>
<evidence type="ECO:0000259" key="2">
    <source>
        <dbReference type="PROSITE" id="PS51299"/>
    </source>
</evidence>
<evidence type="ECO:0000256" key="1">
    <source>
        <dbReference type="SAM" id="MobiDB-lite"/>
    </source>
</evidence>
<keyword evidence="4" id="KW-1185">Reference proteome</keyword>
<protein>
    <submittedName>
        <fullName evidence="3">16382_t:CDS:1</fullName>
    </submittedName>
</protein>
<organism evidence="3 4">
    <name type="scientific">Acaulospora morrowiae</name>
    <dbReference type="NCBI Taxonomy" id="94023"/>
    <lineage>
        <taxon>Eukaryota</taxon>
        <taxon>Fungi</taxon>
        <taxon>Fungi incertae sedis</taxon>
        <taxon>Mucoromycota</taxon>
        <taxon>Glomeromycotina</taxon>
        <taxon>Glomeromycetes</taxon>
        <taxon>Diversisporales</taxon>
        <taxon>Acaulosporaceae</taxon>
        <taxon>Acaulospora</taxon>
    </lineage>
</organism>
<dbReference type="PROSITE" id="PS51299">
    <property type="entry name" value="HTH_APSES"/>
    <property type="match status" value="1"/>
</dbReference>
<dbReference type="AlphaFoldDB" id="A0A9N9E1Q9"/>
<feature type="compositionally biased region" description="Basic residues" evidence="1">
    <location>
        <begin position="520"/>
        <end position="532"/>
    </location>
</feature>
<feature type="domain" description="HTH APSES-type" evidence="2">
    <location>
        <begin position="560"/>
        <end position="674"/>
    </location>
</feature>
<sequence>FNAVDHTDSMSDDPDDPNYLTNIPNTDSLADPINLSYTGGTTSSTNFVTDDLINNFDFDGPSDSMNLSYNSGFVGSTNITSSGDLSCSTKFPNAKYRANSSNMPAVPEVSIIVDNDIDSIGAQSDDSVSDDEFMPFNEHEAKDCLVVIKPNPLISSNKAAASSSSNTRGYSNKTSAVNFTPIRQLPSSAPSSYASQHSIAPDVSCTSTLPQKESSNSVIGSVNQRMESMWSSAIINSKGDSTRSSFTRTISQPYIFRTMITTTCQHNGANRSSSAARPTSNTAANISTVGVNPIPDSFVKSPVDPPSNFSVGDSSCDHKSGDETQITGGHTYSNSTYSYGSSNIDTHQFTSNQDSSWGGVDVAATPEIRVVSWISTIRRSNNTPANTTYFSQNLSLPSNYCRTDSSRSASTSNERMSIAYLCGNEVLDVNITRAPSHLSSSHEITRRCRICREKYKTKMPDINKRCARCTRHYDLFKIEWPLRKLPPQKGKAKDNKNGKTRTESINLNRVQKNGTSSNKAKGKQPSKPRSRSRAAAENSFPEPSGEWAPHPHQDYTVITKRYNKYVDNVCIPSAAYEYEWRGETIRWDANTGYVHMNPLKRLFDNPSLRLEKLRCFRPDWNSEKLVIVGGNIKYQGTWYPFDHAKRVVEEVVGVNIPGFHPVFGFSDRGILASSSSKKKRDTEDAEDREAESSKKLRV</sequence>
<reference evidence="3" key="1">
    <citation type="submission" date="2021-06" db="EMBL/GenBank/DDBJ databases">
        <authorList>
            <person name="Kallberg Y."/>
            <person name="Tangrot J."/>
            <person name="Rosling A."/>
        </authorList>
    </citation>
    <scope>NUCLEOTIDE SEQUENCE</scope>
    <source>
        <strain evidence="3">CL551</strain>
    </source>
</reference>
<feature type="non-terminal residue" evidence="3">
    <location>
        <position position="1"/>
    </location>
</feature>
<accession>A0A9N9E1Q9</accession>
<dbReference type="Gene3D" id="3.10.260.10">
    <property type="entry name" value="Transcription regulator HTH, APSES-type DNA-binding domain"/>
    <property type="match status" value="1"/>
</dbReference>
<feature type="region of interest" description="Disordered" evidence="1">
    <location>
        <begin position="304"/>
        <end position="330"/>
    </location>
</feature>
<proteinExistence type="predicted"/>
<gene>
    <name evidence="3" type="ORF">AMORRO_LOCUS10207</name>
</gene>
<name>A0A9N9E1Q9_9GLOM</name>
<dbReference type="EMBL" id="CAJVPV010010953">
    <property type="protein sequence ID" value="CAG8656391.1"/>
    <property type="molecule type" value="Genomic_DNA"/>
</dbReference>
<evidence type="ECO:0000313" key="3">
    <source>
        <dbReference type="EMBL" id="CAG8656391.1"/>
    </source>
</evidence>
<feature type="compositionally biased region" description="Basic and acidic residues" evidence="1">
    <location>
        <begin position="491"/>
        <end position="502"/>
    </location>
</feature>
<dbReference type="Proteomes" id="UP000789342">
    <property type="component" value="Unassembled WGS sequence"/>
</dbReference>
<evidence type="ECO:0000313" key="4">
    <source>
        <dbReference type="Proteomes" id="UP000789342"/>
    </source>
</evidence>
<dbReference type="InterPro" id="IPR036887">
    <property type="entry name" value="HTH_APSES_sf"/>
</dbReference>
<comment type="caution">
    <text evidence="3">The sequence shown here is derived from an EMBL/GenBank/DDBJ whole genome shotgun (WGS) entry which is preliminary data.</text>
</comment>
<feature type="region of interest" description="Disordered" evidence="1">
    <location>
        <begin position="486"/>
        <end position="551"/>
    </location>
</feature>
<feature type="compositionally biased region" description="Polar residues" evidence="1">
    <location>
        <begin position="503"/>
        <end position="519"/>
    </location>
</feature>
<dbReference type="SUPFAM" id="SSF54616">
    <property type="entry name" value="DNA-binding domain of Mlu1-box binding protein MBP1"/>
    <property type="match status" value="1"/>
</dbReference>
<dbReference type="InterPro" id="IPR003163">
    <property type="entry name" value="Tscrpt_reg_HTH_APSES-type"/>
</dbReference>
<dbReference type="GO" id="GO:0003677">
    <property type="term" value="F:DNA binding"/>
    <property type="evidence" value="ECO:0007669"/>
    <property type="project" value="InterPro"/>
</dbReference>